<keyword evidence="4" id="KW-1185">Reference proteome</keyword>
<protein>
    <submittedName>
        <fullName evidence="3">Uncharacterized protein</fullName>
    </submittedName>
</protein>
<proteinExistence type="predicted"/>
<keyword evidence="1" id="KW-0812">Transmembrane</keyword>
<dbReference type="AlphaFoldDB" id="A0AAE3LE09"/>
<dbReference type="InterPro" id="IPR055977">
    <property type="entry name" value="DUF7555"/>
</dbReference>
<dbReference type="Pfam" id="PF24432">
    <property type="entry name" value="DUF7555"/>
    <property type="match status" value="1"/>
</dbReference>
<comment type="caution">
    <text evidence="3">The sequence shown here is derived from an EMBL/GenBank/DDBJ whole genome shotgun (WGS) entry which is preliminary data.</text>
</comment>
<dbReference type="Proteomes" id="UP001208186">
    <property type="component" value="Unassembled WGS sequence"/>
</dbReference>
<dbReference type="Proteomes" id="UP001209746">
    <property type="component" value="Unassembled WGS sequence"/>
</dbReference>
<evidence type="ECO:0000313" key="5">
    <source>
        <dbReference type="Proteomes" id="UP001209746"/>
    </source>
</evidence>
<dbReference type="EMBL" id="JAOPKC010000001">
    <property type="protein sequence ID" value="MCU4716663.1"/>
    <property type="molecule type" value="Genomic_DNA"/>
</dbReference>
<keyword evidence="1" id="KW-1133">Transmembrane helix</keyword>
<reference evidence="3" key="1">
    <citation type="submission" date="2023-02" db="EMBL/GenBank/DDBJ databases">
        <title>Enrichment on poylsaccharides allowed isolation of novel metabolic and taxonomic groups of Haloarchaea.</title>
        <authorList>
            <person name="Sorokin D.Y."/>
            <person name="Elcheninov A.G."/>
            <person name="Khizhniak T.V."/>
            <person name="Kolganova T.V."/>
            <person name="Kublanov I.V."/>
        </authorList>
    </citation>
    <scope>NUCLEOTIDE SEQUENCE</scope>
    <source>
        <strain evidence="2 4">HArc-curdl5-1</strain>
        <strain evidence="3">HArc-curdl7</strain>
    </source>
</reference>
<dbReference type="RefSeq" id="WP_315907430.1">
    <property type="nucleotide sequence ID" value="NZ_JAOPKC010000001.1"/>
</dbReference>
<gene>
    <name evidence="3" type="ORF">OB914_01925</name>
    <name evidence="2" type="ORF">OB916_01095</name>
</gene>
<feature type="transmembrane region" description="Helical" evidence="1">
    <location>
        <begin position="25"/>
        <end position="45"/>
    </location>
</feature>
<sequence>MSTVSTAIVALSALGAVLFGSGLLTLKYVLFVVGFLLFGVGSFGIQPKSPRREKKRFTVDSDELWGFEEKLQRFPPLRGNPIPAGDRVNRDVKVFLTSLVVLGVSLVLEYGLGVSA</sequence>
<organism evidence="3 5">
    <name type="scientific">Halapricum hydrolyticum</name>
    <dbReference type="NCBI Taxonomy" id="2979991"/>
    <lineage>
        <taxon>Archaea</taxon>
        <taxon>Methanobacteriati</taxon>
        <taxon>Methanobacteriota</taxon>
        <taxon>Stenosarchaea group</taxon>
        <taxon>Halobacteria</taxon>
        <taxon>Halobacteriales</taxon>
        <taxon>Haloarculaceae</taxon>
        <taxon>Halapricum</taxon>
    </lineage>
</organism>
<evidence type="ECO:0000313" key="4">
    <source>
        <dbReference type="Proteomes" id="UP001208186"/>
    </source>
</evidence>
<accession>A0AAE3LE09</accession>
<keyword evidence="1" id="KW-0472">Membrane</keyword>
<name>A0AAE3LE09_9EURY</name>
<dbReference type="EMBL" id="JAOPKD010000001">
    <property type="protein sequence ID" value="MCU4725732.1"/>
    <property type="molecule type" value="Genomic_DNA"/>
</dbReference>
<evidence type="ECO:0000313" key="2">
    <source>
        <dbReference type="EMBL" id="MCU4716663.1"/>
    </source>
</evidence>
<evidence type="ECO:0000313" key="3">
    <source>
        <dbReference type="EMBL" id="MCU4725732.1"/>
    </source>
</evidence>
<feature type="transmembrane region" description="Helical" evidence="1">
    <location>
        <begin position="94"/>
        <end position="113"/>
    </location>
</feature>
<evidence type="ECO:0000256" key="1">
    <source>
        <dbReference type="SAM" id="Phobius"/>
    </source>
</evidence>